<name>A0A9Q1FZC8_SYNKA</name>
<sequence length="98" mass="10485">MESVPKTPTPPSPPTPFLQLTETITSDQEAGSAAAECVHLSVPKLTSPNPEAFACNWSERGAGGAGRRLAQGPHLYQKGCTTLKLKGSHRHQWPGPVW</sequence>
<dbReference type="EMBL" id="JAINUF010000003">
    <property type="protein sequence ID" value="KAJ8370598.1"/>
    <property type="molecule type" value="Genomic_DNA"/>
</dbReference>
<organism evidence="1 2">
    <name type="scientific">Synaphobranchus kaupii</name>
    <name type="common">Kaup's arrowtooth eel</name>
    <dbReference type="NCBI Taxonomy" id="118154"/>
    <lineage>
        <taxon>Eukaryota</taxon>
        <taxon>Metazoa</taxon>
        <taxon>Chordata</taxon>
        <taxon>Craniata</taxon>
        <taxon>Vertebrata</taxon>
        <taxon>Euteleostomi</taxon>
        <taxon>Actinopterygii</taxon>
        <taxon>Neopterygii</taxon>
        <taxon>Teleostei</taxon>
        <taxon>Anguilliformes</taxon>
        <taxon>Synaphobranchidae</taxon>
        <taxon>Synaphobranchus</taxon>
    </lineage>
</organism>
<evidence type="ECO:0000313" key="1">
    <source>
        <dbReference type="EMBL" id="KAJ8370598.1"/>
    </source>
</evidence>
<proteinExistence type="predicted"/>
<dbReference type="Proteomes" id="UP001152622">
    <property type="component" value="Chromosome 3"/>
</dbReference>
<evidence type="ECO:0000313" key="2">
    <source>
        <dbReference type="Proteomes" id="UP001152622"/>
    </source>
</evidence>
<accession>A0A9Q1FZC8</accession>
<keyword evidence="2" id="KW-1185">Reference proteome</keyword>
<gene>
    <name evidence="1" type="ORF">SKAU_G00106260</name>
</gene>
<dbReference type="AlphaFoldDB" id="A0A9Q1FZC8"/>
<reference evidence="1" key="1">
    <citation type="journal article" date="2023" name="Science">
        <title>Genome structures resolve the early diversification of teleost fishes.</title>
        <authorList>
            <person name="Parey E."/>
            <person name="Louis A."/>
            <person name="Montfort J."/>
            <person name="Bouchez O."/>
            <person name="Roques C."/>
            <person name="Iampietro C."/>
            <person name="Lluch J."/>
            <person name="Castinel A."/>
            <person name="Donnadieu C."/>
            <person name="Desvignes T."/>
            <person name="Floi Bucao C."/>
            <person name="Jouanno E."/>
            <person name="Wen M."/>
            <person name="Mejri S."/>
            <person name="Dirks R."/>
            <person name="Jansen H."/>
            <person name="Henkel C."/>
            <person name="Chen W.J."/>
            <person name="Zahm M."/>
            <person name="Cabau C."/>
            <person name="Klopp C."/>
            <person name="Thompson A.W."/>
            <person name="Robinson-Rechavi M."/>
            <person name="Braasch I."/>
            <person name="Lecointre G."/>
            <person name="Bobe J."/>
            <person name="Postlethwait J.H."/>
            <person name="Berthelot C."/>
            <person name="Roest Crollius H."/>
            <person name="Guiguen Y."/>
        </authorList>
    </citation>
    <scope>NUCLEOTIDE SEQUENCE</scope>
    <source>
        <strain evidence="1">WJC10195</strain>
    </source>
</reference>
<protein>
    <submittedName>
        <fullName evidence="1">Uncharacterized protein</fullName>
    </submittedName>
</protein>
<comment type="caution">
    <text evidence="1">The sequence shown here is derived from an EMBL/GenBank/DDBJ whole genome shotgun (WGS) entry which is preliminary data.</text>
</comment>